<dbReference type="Gene3D" id="1.10.1040.20">
    <property type="entry name" value="ProC-like, C-terminal domain"/>
    <property type="match status" value="1"/>
</dbReference>
<reference evidence="2" key="1">
    <citation type="submission" date="2018-05" db="EMBL/GenBank/DDBJ databases">
        <authorList>
            <person name="Lanie J.A."/>
            <person name="Ng W.-L."/>
            <person name="Kazmierczak K.M."/>
            <person name="Andrzejewski T.M."/>
            <person name="Davidsen T.M."/>
            <person name="Wayne K.J."/>
            <person name="Tettelin H."/>
            <person name="Glass J.I."/>
            <person name="Rusch D."/>
            <person name="Podicherti R."/>
            <person name="Tsui H.-C.T."/>
            <person name="Winkler M.E."/>
        </authorList>
    </citation>
    <scope>NUCLEOTIDE SEQUENCE</scope>
</reference>
<gene>
    <name evidence="2" type="ORF">METZ01_LOCUS200906</name>
</gene>
<accession>A0A382ECH4</accession>
<dbReference type="EMBL" id="UINC01043677">
    <property type="protein sequence ID" value="SVB48052.1"/>
    <property type="molecule type" value="Genomic_DNA"/>
</dbReference>
<name>A0A382ECH4_9ZZZZ</name>
<evidence type="ECO:0000259" key="1">
    <source>
        <dbReference type="Pfam" id="PF10728"/>
    </source>
</evidence>
<dbReference type="PANTHER" id="PTHR40459">
    <property type="entry name" value="CONSERVED HYPOTHETICAL ALANINE AND LEUCINE RICH PROTEIN"/>
    <property type="match status" value="1"/>
</dbReference>
<feature type="domain" description="DUF2520" evidence="1">
    <location>
        <begin position="122"/>
        <end position="244"/>
    </location>
</feature>
<dbReference type="AlphaFoldDB" id="A0A382ECH4"/>
<dbReference type="InterPro" id="IPR037108">
    <property type="entry name" value="TM1727-like_C_sf"/>
</dbReference>
<dbReference type="SUPFAM" id="SSF48179">
    <property type="entry name" value="6-phosphogluconate dehydrogenase C-terminal domain-like"/>
    <property type="match status" value="1"/>
</dbReference>
<dbReference type="SUPFAM" id="SSF51735">
    <property type="entry name" value="NAD(P)-binding Rossmann-fold domains"/>
    <property type="match status" value="1"/>
</dbReference>
<proteinExistence type="predicted"/>
<dbReference type="Pfam" id="PF10728">
    <property type="entry name" value="DUF2520"/>
    <property type="match status" value="1"/>
</dbReference>
<dbReference type="PANTHER" id="PTHR40459:SF1">
    <property type="entry name" value="CONSERVED HYPOTHETICAL ALANINE AND LEUCINE RICH PROTEIN"/>
    <property type="match status" value="1"/>
</dbReference>
<dbReference type="InterPro" id="IPR018931">
    <property type="entry name" value="DUF2520"/>
</dbReference>
<dbReference type="Gene3D" id="3.40.50.720">
    <property type="entry name" value="NAD(P)-binding Rossmann-like Domain"/>
    <property type="match status" value="1"/>
</dbReference>
<protein>
    <recommendedName>
        <fullName evidence="1">DUF2520 domain-containing protein</fullName>
    </recommendedName>
</protein>
<organism evidence="2">
    <name type="scientific">marine metagenome</name>
    <dbReference type="NCBI Taxonomy" id="408172"/>
    <lineage>
        <taxon>unclassified sequences</taxon>
        <taxon>metagenomes</taxon>
        <taxon>ecological metagenomes</taxon>
    </lineage>
</organism>
<sequence length="252" mass="28886">MIKIVLLGAGNVGHHLSKAFNKSQQIDLVQWYARDKNKITSSGLDTEIINDLANIKSADVYIISISDSYIGNLSKELNISNKLVVHTSGSLNFTILNNKNRRGVFYPLQTFSKNKKLEISKVPICIESENNQDLMLLEKISKYIDCKSYKINYEERRTLHLAAIFSNNFVNHMFTIAKEILDSKNLDFNILKPLINETVDKIHKLDPENAQTGPAIRNNNEIIINHIKALKKQDHKRLYELMTKLIQDKYGE</sequence>
<evidence type="ECO:0000313" key="2">
    <source>
        <dbReference type="EMBL" id="SVB48052.1"/>
    </source>
</evidence>
<dbReference type="InterPro" id="IPR036291">
    <property type="entry name" value="NAD(P)-bd_dom_sf"/>
</dbReference>
<dbReference type="InterPro" id="IPR008927">
    <property type="entry name" value="6-PGluconate_DH-like_C_sf"/>
</dbReference>